<dbReference type="Proteomes" id="UP000075809">
    <property type="component" value="Unassembled WGS sequence"/>
</dbReference>
<name>A0A151X9Z9_9HYME</name>
<sequence>MPGYMVVPPDRTVLAYRSLRMSTSHFMIELYVVSMRNTIARIQHDTGGTTGRVERQDSLDRHVHGGSVERLEHNLRHLFAISLGIQRCLGKKNRMFFRSYSQFVIERVMPDLLHVVPVGNDTVFDRILECQDTPLGLGLVTDVRVLLSHTNHDTLVPWPADDRRKDGAGSIIPGEASLAHTGSIVDYERCYFLVAHVSLLALSTKGYKRITIGSQRQNIIYITKFNLKSKYAFSTLFVFERKVGVEISFDTAAPIQHRTQSVAQDRSSRCIIPYTEYDSTQQMRLVPTRRLTLGEDKGGTPSTNPGFLYHIWKYSDTEGFPQPPSHSLHVATSPSPRARPDRIATHRNASHRIATQRNECAT</sequence>
<proteinExistence type="predicted"/>
<accession>A0A151X9Z9</accession>
<organism evidence="2 3">
    <name type="scientific">Mycetomoellerius zeteki</name>
    <dbReference type="NCBI Taxonomy" id="64791"/>
    <lineage>
        <taxon>Eukaryota</taxon>
        <taxon>Metazoa</taxon>
        <taxon>Ecdysozoa</taxon>
        <taxon>Arthropoda</taxon>
        <taxon>Hexapoda</taxon>
        <taxon>Insecta</taxon>
        <taxon>Pterygota</taxon>
        <taxon>Neoptera</taxon>
        <taxon>Endopterygota</taxon>
        <taxon>Hymenoptera</taxon>
        <taxon>Apocrita</taxon>
        <taxon>Aculeata</taxon>
        <taxon>Formicoidea</taxon>
        <taxon>Formicidae</taxon>
        <taxon>Myrmicinae</taxon>
        <taxon>Mycetomoellerius</taxon>
    </lineage>
</organism>
<dbReference type="EMBL" id="KQ982365">
    <property type="protein sequence ID" value="KYQ57140.1"/>
    <property type="molecule type" value="Genomic_DNA"/>
</dbReference>
<evidence type="ECO:0000313" key="3">
    <source>
        <dbReference type="Proteomes" id="UP000075809"/>
    </source>
</evidence>
<reference evidence="2 3" key="1">
    <citation type="submission" date="2015-09" db="EMBL/GenBank/DDBJ databases">
        <title>Trachymyrmex zeteki WGS genome.</title>
        <authorList>
            <person name="Nygaard S."/>
            <person name="Hu H."/>
            <person name="Boomsma J."/>
            <person name="Zhang G."/>
        </authorList>
    </citation>
    <scope>NUCLEOTIDE SEQUENCE [LARGE SCALE GENOMIC DNA]</scope>
    <source>
        <strain evidence="2">Tzet28-1</strain>
        <tissue evidence="2">Whole body</tissue>
    </source>
</reference>
<dbReference type="AlphaFoldDB" id="A0A151X9Z9"/>
<protein>
    <submittedName>
        <fullName evidence="2">Uncharacterized protein</fullName>
    </submittedName>
</protein>
<gene>
    <name evidence="2" type="ORF">ALC60_03946</name>
</gene>
<evidence type="ECO:0000313" key="2">
    <source>
        <dbReference type="EMBL" id="KYQ57140.1"/>
    </source>
</evidence>
<evidence type="ECO:0000256" key="1">
    <source>
        <dbReference type="SAM" id="MobiDB-lite"/>
    </source>
</evidence>
<feature type="region of interest" description="Disordered" evidence="1">
    <location>
        <begin position="322"/>
        <end position="341"/>
    </location>
</feature>
<keyword evidence="3" id="KW-1185">Reference proteome</keyword>